<evidence type="ECO:0000313" key="13">
    <source>
        <dbReference type="Proteomes" id="UP001195937"/>
    </source>
</evidence>
<evidence type="ECO:0000313" key="12">
    <source>
        <dbReference type="EMBL" id="MBV3438480.1"/>
    </source>
</evidence>
<comment type="activity regulation">
    <text evidence="10">Na(+) is not transported, but it plays an essential structural role and its presence is essential for fluoride channel function.</text>
</comment>
<feature type="compositionally biased region" description="Polar residues" evidence="11">
    <location>
        <begin position="165"/>
        <end position="175"/>
    </location>
</feature>
<evidence type="ECO:0000256" key="3">
    <source>
        <dbReference type="ARBA" id="ARBA00022692"/>
    </source>
</evidence>
<keyword evidence="10" id="KW-0915">Sodium</keyword>
<evidence type="ECO:0000256" key="7">
    <source>
        <dbReference type="ARBA" id="ARBA00035120"/>
    </source>
</evidence>
<keyword evidence="6 10" id="KW-0407">Ion channel</keyword>
<evidence type="ECO:0000256" key="1">
    <source>
        <dbReference type="ARBA" id="ARBA00004651"/>
    </source>
</evidence>
<feature type="binding site" evidence="10">
    <location>
        <position position="107"/>
    </location>
    <ligand>
        <name>Na(+)</name>
        <dbReference type="ChEBI" id="CHEBI:29101"/>
        <note>structural</note>
    </ligand>
</feature>
<dbReference type="AlphaFoldDB" id="A0AAW4NHA6"/>
<dbReference type="RefSeq" id="WP_217737216.1">
    <property type="nucleotide sequence ID" value="NZ_CAXUAF010000023.1"/>
</dbReference>
<accession>A0AAW4NHA6</accession>
<dbReference type="GO" id="GO:0140114">
    <property type="term" value="P:cellular detoxification of fluoride"/>
    <property type="evidence" value="ECO:0007669"/>
    <property type="project" value="UniProtKB-UniRule"/>
</dbReference>
<proteinExistence type="inferred from homology"/>
<comment type="function">
    <text evidence="9 10">Fluoride-specific ion channel. Important for reducing fluoride concentration in the cell, thus reducing its toxicity.</text>
</comment>
<feature type="transmembrane region" description="Helical" evidence="10">
    <location>
        <begin position="93"/>
        <end position="114"/>
    </location>
</feature>
<gene>
    <name evidence="10" type="primary">fluC</name>
    <name evidence="10" type="synonym">crcB</name>
    <name evidence="12" type="ORF">KSW34_05605</name>
</gene>
<protein>
    <recommendedName>
        <fullName evidence="10">Fluoride-specific ion channel FluC</fullName>
    </recommendedName>
</protein>
<evidence type="ECO:0000256" key="11">
    <source>
        <dbReference type="SAM" id="MobiDB-lite"/>
    </source>
</evidence>
<feature type="transmembrane region" description="Helical" evidence="10">
    <location>
        <begin position="126"/>
        <end position="148"/>
    </location>
</feature>
<keyword evidence="4 10" id="KW-1133">Transmembrane helix</keyword>
<evidence type="ECO:0000256" key="2">
    <source>
        <dbReference type="ARBA" id="ARBA00022475"/>
    </source>
</evidence>
<dbReference type="EMBL" id="JAHOFX010000005">
    <property type="protein sequence ID" value="MBV3438480.1"/>
    <property type="molecule type" value="Genomic_DNA"/>
</dbReference>
<sequence length="196" mass="19656">MDSQSPSAGARPITHTTTPPARKLPDIHLDIVLVVFCGGAIGTAIRYAFAQIPAAGSFHTGTFVANMLACFCYAGLTAYLAGSSRFDARSKEFASRGLGMGVCGGLSTMSTLALEGFTAICDGQAAAGIAYLLVTFVLGLACATAGVWTGTHLAGSPSGDAQTAVSTHSASTAKMESTADPASASHSSATIMGGAR</sequence>
<keyword evidence="10" id="KW-0813">Transport</keyword>
<organism evidence="12 13">
    <name type="scientific">Bifidobacterium longum</name>
    <dbReference type="NCBI Taxonomy" id="216816"/>
    <lineage>
        <taxon>Bacteria</taxon>
        <taxon>Bacillati</taxon>
        <taxon>Actinomycetota</taxon>
        <taxon>Actinomycetes</taxon>
        <taxon>Bifidobacteriales</taxon>
        <taxon>Bifidobacteriaceae</taxon>
        <taxon>Bifidobacterium</taxon>
    </lineage>
</organism>
<evidence type="ECO:0000256" key="9">
    <source>
        <dbReference type="ARBA" id="ARBA00049940"/>
    </source>
</evidence>
<evidence type="ECO:0000256" key="5">
    <source>
        <dbReference type="ARBA" id="ARBA00023136"/>
    </source>
</evidence>
<dbReference type="GO" id="GO:0046872">
    <property type="term" value="F:metal ion binding"/>
    <property type="evidence" value="ECO:0007669"/>
    <property type="project" value="UniProtKB-KW"/>
</dbReference>
<feature type="region of interest" description="Disordered" evidence="11">
    <location>
        <begin position="165"/>
        <end position="196"/>
    </location>
</feature>
<comment type="similarity">
    <text evidence="7 10">Belongs to the fluoride channel Fluc/FEX (TC 1.A.43) family.</text>
</comment>
<evidence type="ECO:0000256" key="4">
    <source>
        <dbReference type="ARBA" id="ARBA00022989"/>
    </source>
</evidence>
<keyword evidence="10" id="KW-0479">Metal-binding</keyword>
<reference evidence="12" key="1">
    <citation type="submission" date="2021-06" db="EMBL/GenBank/DDBJ databases">
        <title>Collection of gut derived symbiotic bacterial strains cultured from healthy donors.</title>
        <authorList>
            <person name="Lin H."/>
            <person name="Littmann E."/>
            <person name="Pamer E.G."/>
        </authorList>
    </citation>
    <scope>NUCLEOTIDE SEQUENCE</scope>
    <source>
        <strain evidence="12">MSK.19.9</strain>
    </source>
</reference>
<keyword evidence="3 10" id="KW-0812">Transmembrane</keyword>
<keyword evidence="5 10" id="KW-0472">Membrane</keyword>
<feature type="transmembrane region" description="Helical" evidence="10">
    <location>
        <begin position="31"/>
        <end position="49"/>
    </location>
</feature>
<dbReference type="Pfam" id="PF02537">
    <property type="entry name" value="CRCB"/>
    <property type="match status" value="1"/>
</dbReference>
<name>A0AAW4NHA6_BIFLN</name>
<evidence type="ECO:0000256" key="8">
    <source>
        <dbReference type="ARBA" id="ARBA00035585"/>
    </source>
</evidence>
<comment type="subcellular location">
    <subcellularLocation>
        <location evidence="1 10">Cell membrane</location>
        <topology evidence="1 10">Multi-pass membrane protein</topology>
    </subcellularLocation>
</comment>
<dbReference type="PANTHER" id="PTHR28259:SF1">
    <property type="entry name" value="FLUORIDE EXPORT PROTEIN 1-RELATED"/>
    <property type="match status" value="1"/>
</dbReference>
<dbReference type="GO" id="GO:0005886">
    <property type="term" value="C:plasma membrane"/>
    <property type="evidence" value="ECO:0007669"/>
    <property type="project" value="UniProtKB-SubCell"/>
</dbReference>
<dbReference type="PANTHER" id="PTHR28259">
    <property type="entry name" value="FLUORIDE EXPORT PROTEIN 1-RELATED"/>
    <property type="match status" value="1"/>
</dbReference>
<feature type="binding site" evidence="10">
    <location>
        <position position="104"/>
    </location>
    <ligand>
        <name>Na(+)</name>
        <dbReference type="ChEBI" id="CHEBI:29101"/>
        <note>structural</note>
    </ligand>
</feature>
<comment type="caution">
    <text evidence="12">The sequence shown here is derived from an EMBL/GenBank/DDBJ whole genome shotgun (WGS) entry which is preliminary data.</text>
</comment>
<comment type="catalytic activity">
    <reaction evidence="8">
        <text>fluoride(in) = fluoride(out)</text>
        <dbReference type="Rhea" id="RHEA:76159"/>
        <dbReference type="ChEBI" id="CHEBI:17051"/>
    </reaction>
    <physiologicalReaction direction="left-to-right" evidence="8">
        <dbReference type="Rhea" id="RHEA:76160"/>
    </physiologicalReaction>
</comment>
<dbReference type="GO" id="GO:0062054">
    <property type="term" value="F:fluoride channel activity"/>
    <property type="evidence" value="ECO:0007669"/>
    <property type="project" value="UniProtKB-UniRule"/>
</dbReference>
<dbReference type="InterPro" id="IPR003691">
    <property type="entry name" value="FluC"/>
</dbReference>
<dbReference type="HAMAP" id="MF_00454">
    <property type="entry name" value="FluC"/>
    <property type="match status" value="1"/>
</dbReference>
<keyword evidence="10" id="KW-0406">Ion transport</keyword>
<dbReference type="Proteomes" id="UP001195937">
    <property type="component" value="Unassembled WGS sequence"/>
</dbReference>
<keyword evidence="2 10" id="KW-1003">Cell membrane</keyword>
<evidence type="ECO:0000256" key="10">
    <source>
        <dbReference type="HAMAP-Rule" id="MF_00454"/>
    </source>
</evidence>
<evidence type="ECO:0000256" key="6">
    <source>
        <dbReference type="ARBA" id="ARBA00023303"/>
    </source>
</evidence>
<feature type="transmembrane region" description="Helical" evidence="10">
    <location>
        <begin position="61"/>
        <end position="81"/>
    </location>
</feature>